<evidence type="ECO:0000313" key="4">
    <source>
        <dbReference type="Proteomes" id="UP000639606"/>
    </source>
</evidence>
<keyword evidence="2" id="KW-1133">Transmembrane helix</keyword>
<dbReference type="Proteomes" id="UP000639606">
    <property type="component" value="Unassembled WGS sequence"/>
</dbReference>
<gene>
    <name evidence="3" type="ORF">GCM10010185_34020</name>
</gene>
<keyword evidence="2" id="KW-0472">Membrane</keyword>
<proteinExistence type="predicted"/>
<reference evidence="3" key="1">
    <citation type="journal article" date="2014" name="Int. J. Syst. Evol. Microbiol.">
        <title>Complete genome sequence of Corynebacterium casei LMG S-19264T (=DSM 44701T), isolated from a smear-ripened cheese.</title>
        <authorList>
            <consortium name="US DOE Joint Genome Institute (JGI-PGF)"/>
            <person name="Walter F."/>
            <person name="Albersmeier A."/>
            <person name="Kalinowski J."/>
            <person name="Ruckert C."/>
        </authorList>
    </citation>
    <scope>NUCLEOTIDE SEQUENCE</scope>
    <source>
        <strain evidence="3">JCM 3313</strain>
    </source>
</reference>
<feature type="transmembrane region" description="Helical" evidence="2">
    <location>
        <begin position="33"/>
        <end position="56"/>
    </location>
</feature>
<reference evidence="3" key="2">
    <citation type="submission" date="2020-09" db="EMBL/GenBank/DDBJ databases">
        <authorList>
            <person name="Sun Q."/>
            <person name="Ohkuma M."/>
        </authorList>
    </citation>
    <scope>NUCLEOTIDE SEQUENCE</scope>
    <source>
        <strain evidence="3">JCM 3313</strain>
    </source>
</reference>
<feature type="region of interest" description="Disordered" evidence="1">
    <location>
        <begin position="117"/>
        <end position="140"/>
    </location>
</feature>
<comment type="caution">
    <text evidence="3">The sequence shown here is derived from an EMBL/GenBank/DDBJ whole genome shotgun (WGS) entry which is preliminary data.</text>
</comment>
<accession>A0A918AQM5</accession>
<organism evidence="3 4">
    <name type="scientific">Saccharothrix coeruleofusca</name>
    <dbReference type="NCBI Taxonomy" id="33919"/>
    <lineage>
        <taxon>Bacteria</taxon>
        <taxon>Bacillati</taxon>
        <taxon>Actinomycetota</taxon>
        <taxon>Actinomycetes</taxon>
        <taxon>Pseudonocardiales</taxon>
        <taxon>Pseudonocardiaceae</taxon>
        <taxon>Saccharothrix</taxon>
    </lineage>
</organism>
<dbReference type="AlphaFoldDB" id="A0A918AQM5"/>
<evidence type="ECO:0000313" key="3">
    <source>
        <dbReference type="EMBL" id="GGP58741.1"/>
    </source>
</evidence>
<name>A0A918AQM5_9PSEU</name>
<keyword evidence="4" id="KW-1185">Reference proteome</keyword>
<protein>
    <submittedName>
        <fullName evidence="3">Uncharacterized protein</fullName>
    </submittedName>
</protein>
<dbReference type="EMBL" id="BMRG01000005">
    <property type="protein sequence ID" value="GGP58741.1"/>
    <property type="molecule type" value="Genomic_DNA"/>
</dbReference>
<evidence type="ECO:0000256" key="2">
    <source>
        <dbReference type="SAM" id="Phobius"/>
    </source>
</evidence>
<evidence type="ECO:0000256" key="1">
    <source>
        <dbReference type="SAM" id="MobiDB-lite"/>
    </source>
</evidence>
<keyword evidence="2" id="KW-0812">Transmembrane</keyword>
<sequence length="235" mass="23781">MDQDPDLAAVGLGKFNIGLVPASVTPPKTWRRAAWFAVLSSAAVLVGLAVAAAELVSSGPDERIALPGYPPEGPLLPVLTTSTPPPAVHLPGIAGRLTGGLAGPAAERFPDQLRDRRHDQTPAAGAEAAGPSDGAPVRGAPVEPPGVAAPTPVAAVRPSGASPVVDGKAIATRTERFYAGVVADADTALALATDDFRAGAGALLRQRFVEVSRVRVADVAVDPAVDPAGTLRITR</sequence>